<comment type="caution">
    <text evidence="3">The sequence shown here is derived from an EMBL/GenBank/DDBJ whole genome shotgun (WGS) entry which is preliminary data.</text>
</comment>
<dbReference type="RefSeq" id="WP_237852253.1">
    <property type="nucleotide sequence ID" value="NZ_JAKLWS010000002.1"/>
</dbReference>
<organism evidence="3 4">
    <name type="scientific">Rhodohalobacter sulfatireducens</name>
    <dbReference type="NCBI Taxonomy" id="2911366"/>
    <lineage>
        <taxon>Bacteria</taxon>
        <taxon>Pseudomonadati</taxon>
        <taxon>Balneolota</taxon>
        <taxon>Balneolia</taxon>
        <taxon>Balneolales</taxon>
        <taxon>Balneolaceae</taxon>
        <taxon>Rhodohalobacter</taxon>
    </lineage>
</organism>
<evidence type="ECO:0000313" key="4">
    <source>
        <dbReference type="Proteomes" id="UP001165366"/>
    </source>
</evidence>
<keyword evidence="1" id="KW-0732">Signal</keyword>
<keyword evidence="4" id="KW-1185">Reference proteome</keyword>
<proteinExistence type="predicted"/>
<sequence length="270" mass="29207">MFSRIATTLLAVLFLLSSCDVSDDGSSNTATGTLQVYLTDAPANYEAVWIDIQEVRIHVNEEEDIDEDDEGWITISDDPMKVNLLELTNGELEALGETELEEGMYSQVRLILGDDNELVKNGITHTLDTPSAQQSGLKLNVNAEIEGGQIYTLLLDFDASRSIVEAGNSGKYLLKPVIRAVSFAETGAIEGDIEPAESLPWVYAIAGVDTVAGTRANAEGEFRLIGLLSGSYQVAIDSPDDEYSDENINNVDVTAPDTTNLGLITLEEVE</sequence>
<accession>A0ABS9K980</accession>
<dbReference type="Pfam" id="PF14321">
    <property type="entry name" value="DUF4382"/>
    <property type="match status" value="1"/>
</dbReference>
<feature type="chain" id="PRO_5045601565" evidence="1">
    <location>
        <begin position="23"/>
        <end position="270"/>
    </location>
</feature>
<evidence type="ECO:0000256" key="1">
    <source>
        <dbReference type="SAM" id="SignalP"/>
    </source>
</evidence>
<feature type="domain" description="DUF4382" evidence="2">
    <location>
        <begin position="31"/>
        <end position="176"/>
    </location>
</feature>
<dbReference type="PROSITE" id="PS51257">
    <property type="entry name" value="PROKAR_LIPOPROTEIN"/>
    <property type="match status" value="1"/>
</dbReference>
<gene>
    <name evidence="3" type="ORF">L6773_02445</name>
</gene>
<reference evidence="3" key="1">
    <citation type="submission" date="2022-01" db="EMBL/GenBank/DDBJ databases">
        <authorList>
            <person name="Wang Y."/>
        </authorList>
    </citation>
    <scope>NUCLEOTIDE SEQUENCE</scope>
    <source>
        <strain evidence="3">WB101</strain>
    </source>
</reference>
<dbReference type="Proteomes" id="UP001165366">
    <property type="component" value="Unassembled WGS sequence"/>
</dbReference>
<name>A0ABS9K980_9BACT</name>
<evidence type="ECO:0000313" key="3">
    <source>
        <dbReference type="EMBL" id="MCG2587409.1"/>
    </source>
</evidence>
<dbReference type="InterPro" id="IPR025491">
    <property type="entry name" value="DUF4382"/>
</dbReference>
<feature type="signal peptide" evidence="1">
    <location>
        <begin position="1"/>
        <end position="22"/>
    </location>
</feature>
<evidence type="ECO:0000259" key="2">
    <source>
        <dbReference type="Pfam" id="PF14321"/>
    </source>
</evidence>
<dbReference type="EMBL" id="JAKLWS010000002">
    <property type="protein sequence ID" value="MCG2587409.1"/>
    <property type="molecule type" value="Genomic_DNA"/>
</dbReference>
<reference evidence="3" key="2">
    <citation type="submission" date="2024-05" db="EMBL/GenBank/DDBJ databases">
        <title>Rhodohalobacter halophilus gen. nov., sp. nov., a moderately halophilic member of the family Balneolaceae.</title>
        <authorList>
            <person name="Xia J."/>
        </authorList>
    </citation>
    <scope>NUCLEOTIDE SEQUENCE</scope>
    <source>
        <strain evidence="3">WB101</strain>
    </source>
</reference>
<protein>
    <submittedName>
        <fullName evidence="3">DUF4382 domain-containing protein</fullName>
    </submittedName>
</protein>